<dbReference type="NCBIfam" id="NF006718">
    <property type="entry name" value="PRK09256.1"/>
    <property type="match status" value="1"/>
</dbReference>
<keyword evidence="5" id="KW-1185">Reference proteome</keyword>
<evidence type="ECO:0000256" key="2">
    <source>
        <dbReference type="SAM" id="MobiDB-lite"/>
    </source>
</evidence>
<gene>
    <name evidence="4" type="ORF">GCM10007853_15280</name>
</gene>
<dbReference type="EMBL" id="BSNK01000001">
    <property type="protein sequence ID" value="GLQ23654.1"/>
    <property type="molecule type" value="Genomic_DNA"/>
</dbReference>
<feature type="domain" description="Prokaryotic-type class I peptide chain release factors" evidence="3">
    <location>
        <begin position="11"/>
        <end position="140"/>
    </location>
</feature>
<dbReference type="PANTHER" id="PTHR47814:SF1">
    <property type="entry name" value="PEPTIDYL-TRNA HYDROLASE ARFB"/>
    <property type="match status" value="1"/>
</dbReference>
<evidence type="ECO:0000313" key="4">
    <source>
        <dbReference type="EMBL" id="GLQ23654.1"/>
    </source>
</evidence>
<feature type="region of interest" description="Disordered" evidence="2">
    <location>
        <begin position="100"/>
        <end position="142"/>
    </location>
</feature>
<comment type="caution">
    <text evidence="4">The sequence shown here is derived from an EMBL/GenBank/DDBJ whole genome shotgun (WGS) entry which is preliminary data.</text>
</comment>
<dbReference type="SUPFAM" id="SSF75620">
    <property type="entry name" value="Release factor"/>
    <property type="match status" value="1"/>
</dbReference>
<dbReference type="InterPro" id="IPR000352">
    <property type="entry name" value="Pep_chain_release_fac_I"/>
</dbReference>
<dbReference type="InterPro" id="IPR045853">
    <property type="entry name" value="Pep_chain_release_fac_I_sf"/>
</dbReference>
<dbReference type="PANTHER" id="PTHR47814">
    <property type="entry name" value="PEPTIDYL-TRNA HYDROLASE ARFB"/>
    <property type="match status" value="1"/>
</dbReference>
<dbReference type="Pfam" id="PF00472">
    <property type="entry name" value="RF-1"/>
    <property type="match status" value="1"/>
</dbReference>
<dbReference type="GO" id="GO:0016787">
    <property type="term" value="F:hydrolase activity"/>
    <property type="evidence" value="ECO:0007669"/>
    <property type="project" value="UniProtKB-KW"/>
</dbReference>
<evidence type="ECO:0000256" key="1">
    <source>
        <dbReference type="ARBA" id="ARBA00010835"/>
    </source>
</evidence>
<reference evidence="4" key="1">
    <citation type="journal article" date="2014" name="Int. J. Syst. Evol. Microbiol.">
        <title>Complete genome of a new Firmicutes species belonging to the dominant human colonic microbiota ('Ruminococcus bicirculans') reveals two chromosomes and a selective capacity to utilize plant glucans.</title>
        <authorList>
            <consortium name="NISC Comparative Sequencing Program"/>
            <person name="Wegmann U."/>
            <person name="Louis P."/>
            <person name="Goesmann A."/>
            <person name="Henrissat B."/>
            <person name="Duncan S.H."/>
            <person name="Flint H.J."/>
        </authorList>
    </citation>
    <scope>NUCLEOTIDE SEQUENCE</scope>
    <source>
        <strain evidence="4">NBRC 108219</strain>
    </source>
</reference>
<keyword evidence="4" id="KW-0378">Hydrolase</keyword>
<protein>
    <submittedName>
        <fullName evidence="4">Aminoacyl-tRNA hydrolase</fullName>
    </submittedName>
</protein>
<reference evidence="4" key="2">
    <citation type="submission" date="2023-01" db="EMBL/GenBank/DDBJ databases">
        <title>Draft genome sequence of Algimonas ampicilliniresistens strain NBRC 108219.</title>
        <authorList>
            <person name="Sun Q."/>
            <person name="Mori K."/>
        </authorList>
    </citation>
    <scope>NUCLEOTIDE SEQUENCE</scope>
    <source>
        <strain evidence="4">NBRC 108219</strain>
    </source>
</reference>
<evidence type="ECO:0000259" key="3">
    <source>
        <dbReference type="Pfam" id="PF00472"/>
    </source>
</evidence>
<proteinExistence type="inferred from homology"/>
<sequence>MDDLHIRNGLYVPAKAMSVDAVRSSGPGGQSVNKTNSAAQLRAYVDAFGWTDGLIVRVLNHPDSRITKSQRAILIQCDTHRSFHRNQDEALERLAGLLRKALHRDKPRRPTRPSRSSVKRAVKSQKRRQEIKAKRGRIRDWP</sequence>
<dbReference type="RefSeq" id="WP_284389284.1">
    <property type="nucleotide sequence ID" value="NZ_BSNK01000001.1"/>
</dbReference>
<feature type="compositionally biased region" description="Basic residues" evidence="2">
    <location>
        <begin position="100"/>
        <end position="126"/>
    </location>
</feature>
<name>A0ABQ5VA72_9PROT</name>
<comment type="similarity">
    <text evidence="1">Belongs to the prokaryotic/mitochondrial release factor family.</text>
</comment>
<organism evidence="4 5">
    <name type="scientific">Algimonas ampicilliniresistens</name>
    <dbReference type="NCBI Taxonomy" id="1298735"/>
    <lineage>
        <taxon>Bacteria</taxon>
        <taxon>Pseudomonadati</taxon>
        <taxon>Pseudomonadota</taxon>
        <taxon>Alphaproteobacteria</taxon>
        <taxon>Maricaulales</taxon>
        <taxon>Robiginitomaculaceae</taxon>
        <taxon>Algimonas</taxon>
    </lineage>
</organism>
<evidence type="ECO:0000313" key="5">
    <source>
        <dbReference type="Proteomes" id="UP001161391"/>
    </source>
</evidence>
<feature type="compositionally biased region" description="Basic and acidic residues" evidence="2">
    <location>
        <begin position="127"/>
        <end position="142"/>
    </location>
</feature>
<accession>A0ABQ5VA72</accession>
<dbReference type="Proteomes" id="UP001161391">
    <property type="component" value="Unassembled WGS sequence"/>
</dbReference>
<dbReference type="Gene3D" id="3.30.160.20">
    <property type="match status" value="1"/>
</dbReference>